<name>A0ABV3JUD4_STRON</name>
<evidence type="ECO:0000313" key="1">
    <source>
        <dbReference type="EMBL" id="MEV5506503.1"/>
    </source>
</evidence>
<accession>A0ABV3JUD4</accession>
<organism evidence="1 2">
    <name type="scientific">Streptomyces orinoci</name>
    <name type="common">Streptoverticillium orinoci</name>
    <dbReference type="NCBI Taxonomy" id="67339"/>
    <lineage>
        <taxon>Bacteria</taxon>
        <taxon>Bacillati</taxon>
        <taxon>Actinomycetota</taxon>
        <taxon>Actinomycetes</taxon>
        <taxon>Kitasatosporales</taxon>
        <taxon>Streptomycetaceae</taxon>
        <taxon>Streptomyces</taxon>
    </lineage>
</organism>
<gene>
    <name evidence="1" type="ORF">AB0L16_08475</name>
</gene>
<protein>
    <submittedName>
        <fullName evidence="1">Uncharacterized protein</fullName>
    </submittedName>
</protein>
<reference evidence="1 2" key="1">
    <citation type="submission" date="2024-06" db="EMBL/GenBank/DDBJ databases">
        <title>The Natural Products Discovery Center: Release of the First 8490 Sequenced Strains for Exploring Actinobacteria Biosynthetic Diversity.</title>
        <authorList>
            <person name="Kalkreuter E."/>
            <person name="Kautsar S.A."/>
            <person name="Yang D."/>
            <person name="Bader C.D."/>
            <person name="Teijaro C.N."/>
            <person name="Fluegel L."/>
            <person name="Davis C.M."/>
            <person name="Simpson J.R."/>
            <person name="Lauterbach L."/>
            <person name="Steele A.D."/>
            <person name="Gui C."/>
            <person name="Meng S."/>
            <person name="Li G."/>
            <person name="Viehrig K."/>
            <person name="Ye F."/>
            <person name="Su P."/>
            <person name="Kiefer A.F."/>
            <person name="Nichols A."/>
            <person name="Cepeda A.J."/>
            <person name="Yan W."/>
            <person name="Fan B."/>
            <person name="Jiang Y."/>
            <person name="Adhikari A."/>
            <person name="Zheng C.-J."/>
            <person name="Schuster L."/>
            <person name="Cowan T.M."/>
            <person name="Smanski M.J."/>
            <person name="Chevrette M.G."/>
            <person name="De Carvalho L.P.S."/>
            <person name="Shen B."/>
        </authorList>
    </citation>
    <scope>NUCLEOTIDE SEQUENCE [LARGE SCALE GENOMIC DNA]</scope>
    <source>
        <strain evidence="1 2">NPDC052347</strain>
    </source>
</reference>
<dbReference type="Proteomes" id="UP001552594">
    <property type="component" value="Unassembled WGS sequence"/>
</dbReference>
<proteinExistence type="predicted"/>
<keyword evidence="2" id="KW-1185">Reference proteome</keyword>
<dbReference type="EMBL" id="JBFAUK010000004">
    <property type="protein sequence ID" value="MEV5506503.1"/>
    <property type="molecule type" value="Genomic_DNA"/>
</dbReference>
<comment type="caution">
    <text evidence="1">The sequence shown here is derived from an EMBL/GenBank/DDBJ whole genome shotgun (WGS) entry which is preliminary data.</text>
</comment>
<evidence type="ECO:0000313" key="2">
    <source>
        <dbReference type="Proteomes" id="UP001552594"/>
    </source>
</evidence>
<sequence>MTAIETTPGLAFLAEITHSYGMYYGDDGPIGQLLMTHTPPRRPGETLDWIDAGMRALASCLGLAPAYAEPPYVGPRLHLHQGVVSLDYGERWRLCIPGTRQEWQRHIAEGGPVRLIISAEPTAAGNTHDEMAEHLAAGTRAGTVWWGTTSIRRRPHLHWRASRPGV</sequence>
<dbReference type="RefSeq" id="WP_109282913.1">
    <property type="nucleotide sequence ID" value="NZ_JBFAUK010000004.1"/>
</dbReference>